<dbReference type="PANTHER" id="PTHR12631">
    <property type="entry name" value="ALPHA-L-IDURONIDASE"/>
    <property type="match status" value="1"/>
</dbReference>
<dbReference type="EMBL" id="JBHTCF010000005">
    <property type="protein sequence ID" value="MFC7305645.1"/>
    <property type="molecule type" value="Genomic_DNA"/>
</dbReference>
<evidence type="ECO:0000256" key="2">
    <source>
        <dbReference type="SAM" id="Phobius"/>
    </source>
</evidence>
<evidence type="ECO:0000313" key="5">
    <source>
        <dbReference type="Proteomes" id="UP001596523"/>
    </source>
</evidence>
<dbReference type="RefSeq" id="WP_381830984.1">
    <property type="nucleotide sequence ID" value="NZ_JBHTCF010000005.1"/>
</dbReference>
<feature type="compositionally biased region" description="Low complexity" evidence="1">
    <location>
        <begin position="144"/>
        <end position="164"/>
    </location>
</feature>
<dbReference type="InterPro" id="IPR017853">
    <property type="entry name" value="GH"/>
</dbReference>
<dbReference type="Pfam" id="PF13560">
    <property type="entry name" value="HTH_31"/>
    <property type="match status" value="1"/>
</dbReference>
<keyword evidence="2" id="KW-1133">Transmembrane helix</keyword>
<dbReference type="Gene3D" id="3.20.20.80">
    <property type="entry name" value="Glycosidases"/>
    <property type="match status" value="1"/>
</dbReference>
<reference evidence="5" key="1">
    <citation type="journal article" date="2019" name="Int. J. Syst. Evol. Microbiol.">
        <title>The Global Catalogue of Microorganisms (GCM) 10K type strain sequencing project: providing services to taxonomists for standard genome sequencing and annotation.</title>
        <authorList>
            <consortium name="The Broad Institute Genomics Platform"/>
            <consortium name="The Broad Institute Genome Sequencing Center for Infectious Disease"/>
            <person name="Wu L."/>
            <person name="Ma J."/>
        </authorList>
    </citation>
    <scope>NUCLEOTIDE SEQUENCE [LARGE SCALE GENOMIC DNA]</scope>
    <source>
        <strain evidence="5">SYNS20</strain>
    </source>
</reference>
<dbReference type="SUPFAM" id="SSF47413">
    <property type="entry name" value="lambda repressor-like DNA-binding domains"/>
    <property type="match status" value="1"/>
</dbReference>
<dbReference type="SUPFAM" id="SSF51445">
    <property type="entry name" value="(Trans)glycosidases"/>
    <property type="match status" value="1"/>
</dbReference>
<organism evidence="4 5">
    <name type="scientific">Streptomyces monticola</name>
    <dbReference type="NCBI Taxonomy" id="2666263"/>
    <lineage>
        <taxon>Bacteria</taxon>
        <taxon>Bacillati</taxon>
        <taxon>Actinomycetota</taxon>
        <taxon>Actinomycetes</taxon>
        <taxon>Kitasatosporales</taxon>
        <taxon>Streptomycetaceae</taxon>
        <taxon>Streptomyces</taxon>
    </lineage>
</organism>
<accession>A0ABW2JJF7</accession>
<dbReference type="CDD" id="cd00093">
    <property type="entry name" value="HTH_XRE"/>
    <property type="match status" value="1"/>
</dbReference>
<keyword evidence="5" id="KW-1185">Reference proteome</keyword>
<keyword evidence="2" id="KW-0812">Transmembrane</keyword>
<dbReference type="InterPro" id="IPR010982">
    <property type="entry name" value="Lambda_DNA-bd_dom_sf"/>
</dbReference>
<feature type="region of interest" description="Disordered" evidence="1">
    <location>
        <begin position="134"/>
        <end position="177"/>
    </location>
</feature>
<name>A0ABW2JJF7_9ACTN</name>
<dbReference type="Gene3D" id="1.10.260.40">
    <property type="entry name" value="lambda repressor-like DNA-binding domains"/>
    <property type="match status" value="1"/>
</dbReference>
<evidence type="ECO:0000259" key="3">
    <source>
        <dbReference type="SMART" id="SM00530"/>
    </source>
</evidence>
<feature type="transmembrane region" description="Helical" evidence="2">
    <location>
        <begin position="187"/>
        <end position="209"/>
    </location>
</feature>
<evidence type="ECO:0000313" key="4">
    <source>
        <dbReference type="EMBL" id="MFC7305645.1"/>
    </source>
</evidence>
<keyword evidence="2" id="KW-0472">Membrane</keyword>
<evidence type="ECO:0000256" key="1">
    <source>
        <dbReference type="SAM" id="MobiDB-lite"/>
    </source>
</evidence>
<dbReference type="SMART" id="SM00530">
    <property type="entry name" value="HTH_XRE"/>
    <property type="match status" value="1"/>
</dbReference>
<dbReference type="InterPro" id="IPR051923">
    <property type="entry name" value="Glycosyl_Hydrolase_39"/>
</dbReference>
<dbReference type="InterPro" id="IPR001387">
    <property type="entry name" value="Cro/C1-type_HTH"/>
</dbReference>
<feature type="domain" description="HTH cro/C1-type" evidence="3">
    <location>
        <begin position="10"/>
        <end position="66"/>
    </location>
</feature>
<gene>
    <name evidence="4" type="ORF">ACFQVC_15610</name>
</gene>
<proteinExistence type="predicted"/>
<dbReference type="PANTHER" id="PTHR12631:SF10">
    <property type="entry name" value="BETA-XYLOSIDASE-LIKE PROTEIN-RELATED"/>
    <property type="match status" value="1"/>
</dbReference>
<dbReference type="Proteomes" id="UP001596523">
    <property type="component" value="Unassembled WGS sequence"/>
</dbReference>
<comment type="caution">
    <text evidence="4">The sequence shown here is derived from an EMBL/GenBank/DDBJ whole genome shotgun (WGS) entry which is preliminary data.</text>
</comment>
<protein>
    <submittedName>
        <fullName evidence="4">Helix-turn-helix domain-containing protein</fullName>
    </submittedName>
</protein>
<sequence length="630" mass="68029">MPDNRQLAEQLQELKERSGRSYTAIASRTGLSRSSVHRYCQGLTVPGSFGTVERIARVCGAGQEELNGLYPAWVRAAAQAEAVDAGAAQGEDADAAEVRDGAVDAAAAKGEAVDAAAAEGEAVDAAAAEGEAVDAAAARDEGGRAVAPAAAGTPAVTSPATAPSTPEPPPPRSWLTRLRRPSLAARLRPHLLMITALLCAGGVIGYAAFGPLLDSPATGGAESARQQVRGPEWSMAPQRIDGEFFGVTMNTDTGQMPDFKVSGIRLWDGETRWGQMEPEKGELDWSVLERMVKGAERAGLPVLFTFGGTPGWAAPDSEHTLYGDDTRTAPPDDLGDWDRFVKKVATRYRDRIGAYELWDNVGATSHYSGDMRTLAAMVRRASRIIRGADPDAVVACPSFGRLWERHGQDLLREFARTGAYKYCDAAALKLHPRRADGPPEEIIELAAKVRDDVLYVEGIGLRLWNTGPGKDIVTRPQLGARRAEDYAVRFYLAGLFSRKAKLDRMYFYSWGSTGVPLVVQPVGGAPTEAGRRIGRLQSWLADARITSCGFGTRVGLPEHVYECRFQRGDGEPGTVRSWLAVRWARQGRASAELDAKARQLHRMDGGSERVRPGQRVEYGESPVLVEYGTE</sequence>